<dbReference type="AlphaFoldDB" id="A0AAW7JDM1"/>
<name>A0AAW7JDM1_9BACT</name>
<feature type="domain" description="Carbohydrate kinase PfkB" evidence="4">
    <location>
        <begin position="10"/>
        <end position="275"/>
    </location>
</feature>
<evidence type="ECO:0000259" key="4">
    <source>
        <dbReference type="Pfam" id="PF00294"/>
    </source>
</evidence>
<dbReference type="RefSeq" id="WP_289824318.1">
    <property type="nucleotide sequence ID" value="NZ_JAUEIE010000001.1"/>
</dbReference>
<gene>
    <name evidence="5" type="ORF">QVN81_00180</name>
    <name evidence="6" type="ORF">QVN84_00175</name>
</gene>
<keyword evidence="3 6" id="KW-0418">Kinase</keyword>
<evidence type="ECO:0000313" key="6">
    <source>
        <dbReference type="EMBL" id="MDN0023943.1"/>
    </source>
</evidence>
<dbReference type="InterPro" id="IPR011611">
    <property type="entry name" value="PfkB_dom"/>
</dbReference>
<keyword evidence="2" id="KW-0808">Transferase</keyword>
<dbReference type="EMBL" id="JAUEIE010000001">
    <property type="protein sequence ID" value="MDN0021446.1"/>
    <property type="molecule type" value="Genomic_DNA"/>
</dbReference>
<accession>A0AAW7JDM1</accession>
<dbReference type="PANTHER" id="PTHR43085">
    <property type="entry name" value="HEXOKINASE FAMILY MEMBER"/>
    <property type="match status" value="1"/>
</dbReference>
<dbReference type="Gene3D" id="3.40.1190.20">
    <property type="match status" value="1"/>
</dbReference>
<dbReference type="GO" id="GO:0016301">
    <property type="term" value="F:kinase activity"/>
    <property type="evidence" value="ECO:0007669"/>
    <property type="project" value="UniProtKB-KW"/>
</dbReference>
<evidence type="ECO:0000256" key="1">
    <source>
        <dbReference type="ARBA" id="ARBA00010688"/>
    </source>
</evidence>
<comment type="similarity">
    <text evidence="1">Belongs to the carbohydrate kinase PfkB family.</text>
</comment>
<evidence type="ECO:0000313" key="5">
    <source>
        <dbReference type="EMBL" id="MDN0021446.1"/>
    </source>
</evidence>
<dbReference type="Proteomes" id="UP001168478">
    <property type="component" value="Unassembled WGS sequence"/>
</dbReference>
<evidence type="ECO:0000256" key="2">
    <source>
        <dbReference type="ARBA" id="ARBA00022679"/>
    </source>
</evidence>
<reference evidence="6" key="2">
    <citation type="submission" date="2023-08" db="EMBL/GenBank/DDBJ databases">
        <title>Identification and characterization of horizontal gene transfer across gut microbiota members of farm animals based on homology search.</title>
        <authorList>
            <person name="Schwarzerova J."/>
            <person name="Nykrynova M."/>
            <person name="Jureckova K."/>
            <person name="Cejkova D."/>
            <person name="Rychlik I."/>
        </authorList>
    </citation>
    <scope>NUCLEOTIDE SEQUENCE</scope>
    <source>
        <strain evidence="6">ET15</strain>
        <strain evidence="5">ET37</strain>
    </source>
</reference>
<protein>
    <submittedName>
        <fullName evidence="6">PfkB family carbohydrate kinase</fullName>
    </submittedName>
</protein>
<dbReference type="PROSITE" id="PS00584">
    <property type="entry name" value="PFKB_KINASES_2"/>
    <property type="match status" value="1"/>
</dbReference>
<dbReference type="InterPro" id="IPR050306">
    <property type="entry name" value="PfkB_Carbo_kinase"/>
</dbReference>
<dbReference type="Pfam" id="PF00294">
    <property type="entry name" value="PfkB"/>
    <property type="match status" value="1"/>
</dbReference>
<dbReference type="PANTHER" id="PTHR43085:SF57">
    <property type="entry name" value="CARBOHYDRATE KINASE PFKB DOMAIN-CONTAINING PROTEIN"/>
    <property type="match status" value="1"/>
</dbReference>
<reference evidence="6" key="1">
    <citation type="submission" date="2023-06" db="EMBL/GenBank/DDBJ databases">
        <authorList>
            <person name="Zeman M."/>
            <person name="Kubasova T."/>
            <person name="Jahodarova E."/>
            <person name="Nykrynova M."/>
            <person name="Rychlik I."/>
        </authorList>
    </citation>
    <scope>NUCLEOTIDE SEQUENCE</scope>
    <source>
        <strain evidence="6">ET15</strain>
        <strain evidence="5">ET37</strain>
    </source>
</reference>
<dbReference type="InterPro" id="IPR002173">
    <property type="entry name" value="Carboh/pur_kinase_PfkB_CS"/>
</dbReference>
<dbReference type="Proteomes" id="UP001167831">
    <property type="component" value="Unassembled WGS sequence"/>
</dbReference>
<dbReference type="InterPro" id="IPR029056">
    <property type="entry name" value="Ribokinase-like"/>
</dbReference>
<organism evidence="6 8">
    <name type="scientific">Leyella lascolaii</name>
    <dbReference type="NCBI Taxonomy" id="1776379"/>
    <lineage>
        <taxon>Bacteria</taxon>
        <taxon>Pseudomonadati</taxon>
        <taxon>Bacteroidota</taxon>
        <taxon>Bacteroidia</taxon>
        <taxon>Bacteroidales</taxon>
        <taxon>Prevotellaceae</taxon>
        <taxon>Leyella</taxon>
    </lineage>
</organism>
<evidence type="ECO:0000313" key="8">
    <source>
        <dbReference type="Proteomes" id="UP001168478"/>
    </source>
</evidence>
<proteinExistence type="inferred from homology"/>
<sequence length="317" mass="34551">MTEKDKARKVTATGEMALDIVFKDDKPVDAVPGGSALNAIVSLARAGVGTSFVSATGNDYAGRRMLVFLEAEGVDVTQVERADGMRSTVSLAVLDSLNNASYTFYRDNAPLPYNGRPKTMGEGDILLLSSFHAVSPGTRHMTAPLLEEARRAGAITVYDMNFRPAHKADLPHVMHNMEENMRLADIVRASSEDIETVFGLTDAAEAYRRHISRLCRILVCTDGDRPVRVFAGSDVPMTFGVRQVETVSTIGAGDNYNAGMIYALIRHGITRRDLTECPGTVCWERIASHAAEFAADCCTHTGNSISRETGMRMRKET</sequence>
<dbReference type="EMBL" id="JAUEIF010000001">
    <property type="protein sequence ID" value="MDN0023943.1"/>
    <property type="molecule type" value="Genomic_DNA"/>
</dbReference>
<evidence type="ECO:0000313" key="7">
    <source>
        <dbReference type="Proteomes" id="UP001167831"/>
    </source>
</evidence>
<keyword evidence="7" id="KW-1185">Reference proteome</keyword>
<comment type="caution">
    <text evidence="6">The sequence shown here is derived from an EMBL/GenBank/DDBJ whole genome shotgun (WGS) entry which is preliminary data.</text>
</comment>
<evidence type="ECO:0000256" key="3">
    <source>
        <dbReference type="ARBA" id="ARBA00022777"/>
    </source>
</evidence>
<dbReference type="SUPFAM" id="SSF53613">
    <property type="entry name" value="Ribokinase-like"/>
    <property type="match status" value="1"/>
</dbReference>